<dbReference type="Pfam" id="PF14897">
    <property type="entry name" value="EpsG"/>
    <property type="match status" value="1"/>
</dbReference>
<keyword evidence="1" id="KW-0812">Transmembrane</keyword>
<keyword evidence="1" id="KW-1133">Transmembrane helix</keyword>
<dbReference type="EMBL" id="CP000606">
    <property type="protein sequence ID" value="ABO23282.1"/>
    <property type="molecule type" value="Genomic_DNA"/>
</dbReference>
<organism evidence="2 3">
    <name type="scientific">Shewanella loihica (strain ATCC BAA-1088 / PV-4)</name>
    <dbReference type="NCBI Taxonomy" id="323850"/>
    <lineage>
        <taxon>Bacteria</taxon>
        <taxon>Pseudomonadati</taxon>
        <taxon>Pseudomonadota</taxon>
        <taxon>Gammaproteobacteria</taxon>
        <taxon>Alteromonadales</taxon>
        <taxon>Shewanellaceae</taxon>
        <taxon>Shewanella</taxon>
    </lineage>
</organism>
<feature type="transmembrane region" description="Helical" evidence="1">
    <location>
        <begin position="257"/>
        <end position="290"/>
    </location>
</feature>
<feature type="transmembrane region" description="Helical" evidence="1">
    <location>
        <begin position="146"/>
        <end position="175"/>
    </location>
</feature>
<keyword evidence="1" id="KW-0472">Membrane</keyword>
<dbReference type="HOGENOM" id="CLU_854989_0_0_6"/>
<feature type="transmembrane region" description="Helical" evidence="1">
    <location>
        <begin position="105"/>
        <end position="126"/>
    </location>
</feature>
<dbReference type="KEGG" id="slo:Shew_1413"/>
<gene>
    <name evidence="2" type="ordered locus">Shew_1413</name>
</gene>
<accession>A3QCT4</accession>
<dbReference type="AlphaFoldDB" id="A3QCT4"/>
<dbReference type="STRING" id="323850.Shew_1413"/>
<name>A3QCT4_SHELP</name>
<dbReference type="Proteomes" id="UP000001558">
    <property type="component" value="Chromosome"/>
</dbReference>
<evidence type="ECO:0000313" key="2">
    <source>
        <dbReference type="EMBL" id="ABO23282.1"/>
    </source>
</evidence>
<sequence length="325" mass="37817">MYRISIYKIGFLFLALSLCAILALRHIPSFYDINDSGRYVAWIESYCLGEEGYYEDKLESPSYQLFYSVATLNCTITEPHTFLFIVALFTPLPFVLFSRGGCGNFMWSLTFFLSVFSLELMTNALRQSLGLMLFMFSLALIKKSKLFAFVILIVSIFSHPSVAIYSPLFIVMAYNGFVLRVLRHKPYMFLFFSLVVLFLGVISNYSLFWGQLNFYQSIYMNSLNLSFVLYVTFPVFFVWFTRYVVDYELVSFDERFCFFYSLFLIVVTLVFFPAITYRVVFLTFPIYIFIISREGVTKLSGLCACIGLVIHMSVMMLFSSNRILY</sequence>
<reference evidence="2 3" key="1">
    <citation type="submission" date="2007-03" db="EMBL/GenBank/DDBJ databases">
        <title>Complete sequence of Shewanella loihica PV-4.</title>
        <authorList>
            <consortium name="US DOE Joint Genome Institute"/>
            <person name="Copeland A."/>
            <person name="Lucas S."/>
            <person name="Lapidus A."/>
            <person name="Barry K."/>
            <person name="Detter J.C."/>
            <person name="Glavina del Rio T."/>
            <person name="Hammon N."/>
            <person name="Israni S."/>
            <person name="Dalin E."/>
            <person name="Tice H."/>
            <person name="Pitluck S."/>
            <person name="Chain P."/>
            <person name="Malfatti S."/>
            <person name="Shin M."/>
            <person name="Vergez L."/>
            <person name="Schmutz J."/>
            <person name="Larimer F."/>
            <person name="Land M."/>
            <person name="Hauser L."/>
            <person name="Kyrpides N."/>
            <person name="Mikhailova N."/>
            <person name="Romine M.F."/>
            <person name="Serres G."/>
            <person name="Fredrickson J."/>
            <person name="Tiedje J."/>
            <person name="Richardson P."/>
        </authorList>
    </citation>
    <scope>NUCLEOTIDE SEQUENCE [LARGE SCALE GENOMIC DNA]</scope>
    <source>
        <strain evidence="3">ATCC BAA-1088 / PV-4</strain>
    </source>
</reference>
<evidence type="ECO:0000256" key="1">
    <source>
        <dbReference type="SAM" id="Phobius"/>
    </source>
</evidence>
<evidence type="ECO:0000313" key="3">
    <source>
        <dbReference type="Proteomes" id="UP000001558"/>
    </source>
</evidence>
<feature type="transmembrane region" description="Helical" evidence="1">
    <location>
        <begin position="227"/>
        <end position="245"/>
    </location>
</feature>
<keyword evidence="3" id="KW-1185">Reference proteome</keyword>
<feature type="transmembrane region" description="Helical" evidence="1">
    <location>
        <begin position="296"/>
        <end position="318"/>
    </location>
</feature>
<dbReference type="InterPro" id="IPR049458">
    <property type="entry name" value="EpsG-like"/>
</dbReference>
<protein>
    <recommendedName>
        <fullName evidence="4">EpsG family protein</fullName>
    </recommendedName>
</protein>
<evidence type="ECO:0008006" key="4">
    <source>
        <dbReference type="Google" id="ProtNLM"/>
    </source>
</evidence>
<feature type="transmembrane region" description="Helical" evidence="1">
    <location>
        <begin position="81"/>
        <end position="98"/>
    </location>
</feature>
<proteinExistence type="predicted"/>
<feature type="transmembrane region" description="Helical" evidence="1">
    <location>
        <begin position="187"/>
        <end position="207"/>
    </location>
</feature>